<sequence length="110" mass="12940">MTLQTLPFFPQPHYSVESKPRRQVNQFGDGYQQRLTVGLNPLVRRYNLNFNLKRQQAVKLADFFATHAGVKAFYFRECLEGEQVKVVCPQWTQKIGRSHTLFECEFEEVI</sequence>
<organism evidence="1 2">
    <name type="scientific">Nicoletella semolina</name>
    <dbReference type="NCBI Taxonomy" id="271160"/>
    <lineage>
        <taxon>Bacteria</taxon>
        <taxon>Pseudomonadati</taxon>
        <taxon>Pseudomonadota</taxon>
        <taxon>Gammaproteobacteria</taxon>
        <taxon>Pasteurellales</taxon>
        <taxon>Pasteurellaceae</taxon>
        <taxon>Nicoletella</taxon>
    </lineage>
</organism>
<protein>
    <submittedName>
        <fullName evidence="1">Phage-related protein</fullName>
    </submittedName>
</protein>
<dbReference type="OrthoDB" id="8607203at2"/>
<comment type="caution">
    <text evidence="1">The sequence shown here is derived from an EMBL/GenBank/DDBJ whole genome shotgun (WGS) entry which is preliminary data.</text>
</comment>
<dbReference type="Proteomes" id="UP000295537">
    <property type="component" value="Unassembled WGS sequence"/>
</dbReference>
<evidence type="ECO:0000313" key="2">
    <source>
        <dbReference type="Proteomes" id="UP000295537"/>
    </source>
</evidence>
<keyword evidence="2" id="KW-1185">Reference proteome</keyword>
<dbReference type="AlphaFoldDB" id="A0A4R2N9N6"/>
<accession>A0A4R2N9N6</accession>
<dbReference type="RefSeq" id="WP_132501227.1">
    <property type="nucleotide sequence ID" value="NZ_LVXA01000001.1"/>
</dbReference>
<dbReference type="Pfam" id="PF05939">
    <property type="entry name" value="Phage_min_tail"/>
    <property type="match status" value="1"/>
</dbReference>
<dbReference type="EMBL" id="SLXJ01000005">
    <property type="protein sequence ID" value="TCP17635.1"/>
    <property type="molecule type" value="Genomic_DNA"/>
</dbReference>
<evidence type="ECO:0000313" key="1">
    <source>
        <dbReference type="EMBL" id="TCP17635.1"/>
    </source>
</evidence>
<proteinExistence type="predicted"/>
<name>A0A4R2N9N6_9PAST</name>
<gene>
    <name evidence="1" type="ORF">EV693_105104</name>
</gene>
<dbReference type="InterPro" id="IPR010265">
    <property type="entry name" value="Phage_lambda_TipM"/>
</dbReference>
<reference evidence="1 2" key="1">
    <citation type="submission" date="2019-03" db="EMBL/GenBank/DDBJ databases">
        <title>Genomic Encyclopedia of Type Strains, Phase IV (KMG-IV): sequencing the most valuable type-strain genomes for metagenomic binning, comparative biology and taxonomic classification.</title>
        <authorList>
            <person name="Goeker M."/>
        </authorList>
    </citation>
    <scope>NUCLEOTIDE SEQUENCE [LARGE SCALE GENOMIC DNA]</scope>
    <source>
        <strain evidence="1 2">DSM 16380</strain>
    </source>
</reference>